<dbReference type="EMBL" id="QQAZ01000002">
    <property type="protein sequence ID" value="RDI54242.1"/>
    <property type="molecule type" value="Genomic_DNA"/>
</dbReference>
<feature type="chain" id="PRO_5039429228" description="Ig-like domain-containing protein" evidence="1">
    <location>
        <begin position="24"/>
        <end position="89"/>
    </location>
</feature>
<keyword evidence="3" id="KW-1185">Reference proteome</keyword>
<evidence type="ECO:0000313" key="2">
    <source>
        <dbReference type="EMBL" id="RDI54242.1"/>
    </source>
</evidence>
<evidence type="ECO:0000256" key="1">
    <source>
        <dbReference type="SAM" id="SignalP"/>
    </source>
</evidence>
<comment type="caution">
    <text evidence="2">The sequence shown here is derived from an EMBL/GenBank/DDBJ whole genome shotgun (WGS) entry which is preliminary data.</text>
</comment>
<organism evidence="2 3">
    <name type="scientific">Nocardia mexicana</name>
    <dbReference type="NCBI Taxonomy" id="279262"/>
    <lineage>
        <taxon>Bacteria</taxon>
        <taxon>Bacillati</taxon>
        <taxon>Actinomycetota</taxon>
        <taxon>Actinomycetes</taxon>
        <taxon>Mycobacteriales</taxon>
        <taxon>Nocardiaceae</taxon>
        <taxon>Nocardia</taxon>
    </lineage>
</organism>
<protein>
    <recommendedName>
        <fullName evidence="4">Ig-like domain-containing protein</fullName>
    </recommendedName>
</protein>
<feature type="signal peptide" evidence="1">
    <location>
        <begin position="1"/>
        <end position="23"/>
    </location>
</feature>
<name>A0A370HBE6_9NOCA</name>
<proteinExistence type="predicted"/>
<evidence type="ECO:0000313" key="3">
    <source>
        <dbReference type="Proteomes" id="UP000255355"/>
    </source>
</evidence>
<dbReference type="RefSeq" id="WP_068032037.1">
    <property type="nucleotide sequence ID" value="NZ_QQAZ01000002.1"/>
</dbReference>
<dbReference type="AlphaFoldDB" id="A0A370HBE6"/>
<keyword evidence="1" id="KW-0732">Signal</keyword>
<gene>
    <name evidence="2" type="ORF">DFR68_102366</name>
</gene>
<reference evidence="2 3" key="1">
    <citation type="submission" date="2018-07" db="EMBL/GenBank/DDBJ databases">
        <title>Genomic Encyclopedia of Type Strains, Phase IV (KMG-IV): sequencing the most valuable type-strain genomes for metagenomic binning, comparative biology and taxonomic classification.</title>
        <authorList>
            <person name="Goeker M."/>
        </authorList>
    </citation>
    <scope>NUCLEOTIDE SEQUENCE [LARGE SCALE GENOMIC DNA]</scope>
    <source>
        <strain evidence="2 3">DSM 44952</strain>
    </source>
</reference>
<dbReference type="Proteomes" id="UP000255355">
    <property type="component" value="Unassembled WGS sequence"/>
</dbReference>
<sequence>MRTKLLAGVPAALLLASGLSVLAAPAAEAAPAYTCTAKNHAGEDLQPVTVQAQHGEFQARKRARPEWFGQADFETIRCAPTGGYIPPDR</sequence>
<evidence type="ECO:0008006" key="4">
    <source>
        <dbReference type="Google" id="ProtNLM"/>
    </source>
</evidence>
<accession>A0A370HBE6</accession>
<dbReference type="STRING" id="1210089.GCA_001613165_07715"/>
<dbReference type="OrthoDB" id="4563042at2"/>